<keyword evidence="4" id="KW-1133">Transmembrane helix</keyword>
<dbReference type="InterPro" id="IPR039901">
    <property type="entry name" value="Kdotransferase"/>
</dbReference>
<comment type="caution">
    <text evidence="6">The sequence shown here is derived from an EMBL/GenBank/DDBJ whole genome shotgun (WGS) entry which is preliminary data.</text>
</comment>
<dbReference type="InterPro" id="IPR007507">
    <property type="entry name" value="Glycos_transf_N"/>
</dbReference>
<evidence type="ECO:0000313" key="7">
    <source>
        <dbReference type="Proteomes" id="UP000028582"/>
    </source>
</evidence>
<dbReference type="Gene3D" id="3.40.50.11720">
    <property type="entry name" value="3-Deoxy-D-manno-octulosonic-acid transferase, N-terminal domain"/>
    <property type="match status" value="1"/>
</dbReference>
<evidence type="ECO:0000256" key="2">
    <source>
        <dbReference type="PIRSR" id="PIRSR639901-1"/>
    </source>
</evidence>
<dbReference type="InterPro" id="IPR038107">
    <property type="entry name" value="Glycos_transf_N_sf"/>
</dbReference>
<feature type="active site" description="Proton acceptor" evidence="2">
    <location>
        <position position="96"/>
    </location>
</feature>
<dbReference type="PANTHER" id="PTHR42755">
    <property type="entry name" value="3-DEOXY-MANNO-OCTULOSONATE CYTIDYLYLTRANSFERASE"/>
    <property type="match status" value="1"/>
</dbReference>
<dbReference type="GO" id="GO:0016740">
    <property type="term" value="F:transferase activity"/>
    <property type="evidence" value="ECO:0007669"/>
    <property type="project" value="UniProtKB-KW"/>
</dbReference>
<organism evidence="6 7">
    <name type="scientific">Phytophthora nicotianae P1976</name>
    <dbReference type="NCBI Taxonomy" id="1317066"/>
    <lineage>
        <taxon>Eukaryota</taxon>
        <taxon>Sar</taxon>
        <taxon>Stramenopiles</taxon>
        <taxon>Oomycota</taxon>
        <taxon>Peronosporomycetes</taxon>
        <taxon>Peronosporales</taxon>
        <taxon>Peronosporaceae</taxon>
        <taxon>Phytophthora</taxon>
    </lineage>
</organism>
<dbReference type="OrthoDB" id="308383at2759"/>
<feature type="domain" description="3-deoxy-D-manno-octulosonic-acid transferase N-terminal" evidence="5">
    <location>
        <begin position="64"/>
        <end position="261"/>
    </location>
</feature>
<dbReference type="GO" id="GO:0005886">
    <property type="term" value="C:plasma membrane"/>
    <property type="evidence" value="ECO:0007669"/>
    <property type="project" value="TreeGrafter"/>
</dbReference>
<reference evidence="6 7" key="1">
    <citation type="submission" date="2013-11" db="EMBL/GenBank/DDBJ databases">
        <title>The Genome Sequence of Phytophthora parasitica P1976.</title>
        <authorList>
            <consortium name="The Broad Institute Genomics Platform"/>
            <person name="Russ C."/>
            <person name="Tyler B."/>
            <person name="Panabieres F."/>
            <person name="Shan W."/>
            <person name="Tripathy S."/>
            <person name="Grunwald N."/>
            <person name="Machado M."/>
            <person name="Johnson C.S."/>
            <person name="Walker B."/>
            <person name="Young S."/>
            <person name="Zeng Q."/>
            <person name="Gargeya S."/>
            <person name="Fitzgerald M."/>
            <person name="Haas B."/>
            <person name="Abouelleil A."/>
            <person name="Allen A.W."/>
            <person name="Alvarado L."/>
            <person name="Arachchi H.M."/>
            <person name="Berlin A.M."/>
            <person name="Chapman S.B."/>
            <person name="Gainer-Dewar J."/>
            <person name="Goldberg J."/>
            <person name="Griggs A."/>
            <person name="Gujja S."/>
            <person name="Hansen M."/>
            <person name="Howarth C."/>
            <person name="Imamovic A."/>
            <person name="Ireland A."/>
            <person name="Larimer J."/>
            <person name="McCowan C."/>
            <person name="Murphy C."/>
            <person name="Pearson M."/>
            <person name="Poon T.W."/>
            <person name="Priest M."/>
            <person name="Roberts A."/>
            <person name="Saif S."/>
            <person name="Shea T."/>
            <person name="Sisk P."/>
            <person name="Sykes S."/>
            <person name="Wortman J."/>
            <person name="Nusbaum C."/>
            <person name="Birren B."/>
        </authorList>
    </citation>
    <scope>NUCLEOTIDE SEQUENCE [LARGE SCALE GENOMIC DNA]</scope>
    <source>
        <strain evidence="6 7">P1976</strain>
    </source>
</reference>
<name>A0A081ALK3_PHYNI</name>
<feature type="site" description="Transition state stabilizer" evidence="3">
    <location>
        <position position="259"/>
    </location>
</feature>
<proteinExistence type="predicted"/>
<gene>
    <name evidence="6" type="ORF">F444_05612</name>
</gene>
<dbReference type="EMBL" id="ANJA01001070">
    <property type="protein sequence ID" value="ETO79764.1"/>
    <property type="molecule type" value="Genomic_DNA"/>
</dbReference>
<evidence type="ECO:0000259" key="5">
    <source>
        <dbReference type="Pfam" id="PF04413"/>
    </source>
</evidence>
<keyword evidence="4" id="KW-0812">Transmembrane</keyword>
<dbReference type="AlphaFoldDB" id="A0A081ALK3"/>
<sequence>MNSIVGYCMTQSVSSSSTKRLSYAVMMVPLLAVYRGLWKAFMPMMSWYVRRKDLRRLVPSTITAERFGRSEPPAHWCNGSGNAGFTVWIHGASVGECLSVLPLVDLALSHKLDETLAQSMGGEKRKVRVVLSTTTTAARQVIAERLKDNDDAVCVLAPLDHQQYVGRFYDAWQPDVGIWIESEIWPTLITEAARRGIRIGLLNGRVSAISFRLWRLPGLHAFSKSIVGLFSLVLCQDEQNRRRFEHLGARNAHAALNLKFASPRLIGSENEISALRCAIGSRPAWVAASTHDGEEVMMAQVHDDLLKCLRYDRQLLTVIIPRHPIRTSNIVKQIHRQFPELSVGLRSRDGLPTNAIDVFIVDTMGETNLFYDTISTAVIGGSFVKRGGHNPIEPLRAGCHVFTGPHMDNFADIFQQLNQQSSVSEALRSVKDPQELVTALESRLKFLQDTSSDVSTPAPVDKRNQLTRTMADLAVSTLSLHEQRLITWLASDAHPVNKP</sequence>
<keyword evidence="4" id="KW-0472">Membrane</keyword>
<feature type="transmembrane region" description="Helical" evidence="4">
    <location>
        <begin position="20"/>
        <end position="38"/>
    </location>
</feature>
<accession>A0A081ALK3</accession>
<dbReference type="GO" id="GO:0009245">
    <property type="term" value="P:lipid A biosynthetic process"/>
    <property type="evidence" value="ECO:0007669"/>
    <property type="project" value="TreeGrafter"/>
</dbReference>
<evidence type="ECO:0000256" key="3">
    <source>
        <dbReference type="PIRSR" id="PIRSR639901-2"/>
    </source>
</evidence>
<evidence type="ECO:0000256" key="4">
    <source>
        <dbReference type="SAM" id="Phobius"/>
    </source>
</evidence>
<evidence type="ECO:0000313" key="6">
    <source>
        <dbReference type="EMBL" id="ETO79764.1"/>
    </source>
</evidence>
<dbReference type="Pfam" id="PF04413">
    <property type="entry name" value="Glycos_transf_N"/>
    <property type="match status" value="1"/>
</dbReference>
<keyword evidence="1" id="KW-0808">Transferase</keyword>
<dbReference type="PANTHER" id="PTHR42755:SF1">
    <property type="entry name" value="3-DEOXY-D-MANNO-OCTULOSONIC ACID TRANSFERASE, MITOCHONDRIAL-RELATED"/>
    <property type="match status" value="1"/>
</dbReference>
<feature type="site" description="Transition state stabilizer" evidence="3">
    <location>
        <position position="181"/>
    </location>
</feature>
<evidence type="ECO:0000256" key="1">
    <source>
        <dbReference type="ARBA" id="ARBA00022679"/>
    </source>
</evidence>
<protein>
    <recommendedName>
        <fullName evidence="5">3-deoxy-D-manno-octulosonic-acid transferase N-terminal domain-containing protein</fullName>
    </recommendedName>
</protein>
<dbReference type="Proteomes" id="UP000028582">
    <property type="component" value="Unassembled WGS sequence"/>
</dbReference>
<dbReference type="Gene3D" id="3.40.50.2000">
    <property type="entry name" value="Glycogen Phosphorylase B"/>
    <property type="match status" value="1"/>
</dbReference>